<dbReference type="Proteomes" id="UP000182798">
    <property type="component" value="Unassembled WGS sequence"/>
</dbReference>
<accession>A0A1J5TWK3</accession>
<reference evidence="5" key="1">
    <citation type="submission" date="2016-09" db="EMBL/GenBank/DDBJ databases">
        <title>Genome Sequence of Bathymodiolus thermophilus sulfur-oxidizing gill endosymbiont.</title>
        <authorList>
            <person name="Ponnudurai R."/>
            <person name="Kleiner M."/>
            <person name="Sayavedra L."/>
            <person name="Thuermer A."/>
            <person name="Felbeck H."/>
            <person name="Schlueter R."/>
            <person name="Schweder T."/>
            <person name="Markert S."/>
        </authorList>
    </citation>
    <scope>NUCLEOTIDE SEQUENCE [LARGE SCALE GENOMIC DNA]</scope>
    <source>
        <strain evidence="5">BAT/CrabSpa'14</strain>
    </source>
</reference>
<evidence type="ECO:0000256" key="2">
    <source>
        <dbReference type="SAM" id="SignalP"/>
    </source>
</evidence>
<feature type="chain" id="PRO_5044561940" evidence="2">
    <location>
        <begin position="23"/>
        <end position="168"/>
    </location>
</feature>
<dbReference type="Proteomes" id="UP000643672">
    <property type="component" value="Unassembled WGS sequence"/>
</dbReference>
<evidence type="ECO:0000313" key="4">
    <source>
        <dbReference type="EMBL" id="OIR25219.1"/>
    </source>
</evidence>
<reference evidence="4" key="2">
    <citation type="journal article" date="2017" name="Stand. Genomic Sci.">
        <title>Genome sequence of the sulfur-oxidizing Bathymodiolus thermophilus gill endosymbiont.</title>
        <authorList>
            <person name="Ponnudurai R."/>
            <person name="Sayavedra L."/>
            <person name="Kleiner M."/>
            <person name="Heiden S.E."/>
            <person name="Thurmer A."/>
            <person name="Felbeck H."/>
            <person name="Schluter R."/>
            <person name="Sievert S.M."/>
            <person name="Daniel R."/>
            <person name="Schweder T."/>
            <person name="Markert S."/>
        </authorList>
    </citation>
    <scope>NUCLEOTIDE SEQUENCE</scope>
    <source>
        <strain evidence="4">BAT/CrabSpa'14</strain>
    </source>
</reference>
<feature type="region of interest" description="Disordered" evidence="1">
    <location>
        <begin position="132"/>
        <end position="168"/>
    </location>
</feature>
<name>A0A1J5TWK3_9GAMM</name>
<evidence type="ECO:0000313" key="5">
    <source>
        <dbReference type="Proteomes" id="UP000182798"/>
    </source>
</evidence>
<reference evidence="3 6" key="3">
    <citation type="submission" date="2020-05" db="EMBL/GenBank/DDBJ databases">
        <authorList>
            <person name="Petersen J."/>
            <person name="Sayavedra L."/>
        </authorList>
    </citation>
    <scope>NUCLEOTIDE SEQUENCE [LARGE SCALE GENOMIC DNA]</scope>
    <source>
        <strain evidence="3">B thermophilus SOXS</strain>
    </source>
</reference>
<dbReference type="EMBL" id="CAESAQ020000057">
    <property type="protein sequence ID" value="CAB5499806.1"/>
    <property type="molecule type" value="Genomic_DNA"/>
</dbReference>
<dbReference type="AlphaFoldDB" id="A0A1J5TWK3"/>
<comment type="caution">
    <text evidence="4">The sequence shown here is derived from an EMBL/GenBank/DDBJ whole genome shotgun (WGS) entry which is preliminary data.</text>
</comment>
<organism evidence="4 5">
    <name type="scientific">Bathymodiolus thermophilus thioautotrophic gill symbiont</name>
    <dbReference type="NCBI Taxonomy" id="2360"/>
    <lineage>
        <taxon>Bacteria</taxon>
        <taxon>Pseudomonadati</taxon>
        <taxon>Pseudomonadota</taxon>
        <taxon>Gammaproteobacteria</taxon>
        <taxon>sulfur-oxidizing symbionts</taxon>
    </lineage>
</organism>
<evidence type="ECO:0000313" key="6">
    <source>
        <dbReference type="Proteomes" id="UP000643672"/>
    </source>
</evidence>
<evidence type="ECO:0000313" key="3">
    <source>
        <dbReference type="EMBL" id="CAB5499806.1"/>
    </source>
</evidence>
<gene>
    <name evidence="4" type="ORF">BGC33_05765</name>
    <name evidence="3" type="ORF">THERMOS_1090</name>
</gene>
<evidence type="ECO:0000256" key="1">
    <source>
        <dbReference type="SAM" id="MobiDB-lite"/>
    </source>
</evidence>
<sequence>MDTTGRFIVSFFCLLLSAQASAIALNPDYVNKKVYLNIDGTGVLRTLENHMNEFFWVYDIATNTQSEVCSTQKDTETTKPTIYIKTIGLKFCDITSAFKAGAKVGAVFNTHYIGSSTLCLLDPAKPGKADCGKGYEPLPKTSSSLTPLSLKKTRAPIRPTLKKQPMQK</sequence>
<proteinExistence type="predicted"/>
<keyword evidence="2" id="KW-0732">Signal</keyword>
<feature type="signal peptide" evidence="2">
    <location>
        <begin position="1"/>
        <end position="22"/>
    </location>
</feature>
<keyword evidence="6" id="KW-1185">Reference proteome</keyword>
<dbReference type="EMBL" id="MIQH01000383">
    <property type="protein sequence ID" value="OIR25219.1"/>
    <property type="molecule type" value="Genomic_DNA"/>
</dbReference>
<feature type="compositionally biased region" description="Low complexity" evidence="1">
    <location>
        <begin position="137"/>
        <end position="150"/>
    </location>
</feature>
<protein>
    <submittedName>
        <fullName evidence="4">Uncharacterized protein</fullName>
    </submittedName>
</protein>
<dbReference type="RefSeq" id="WP_071563727.1">
    <property type="nucleotide sequence ID" value="NZ_CAESAQ020000057.1"/>
</dbReference>